<keyword evidence="1" id="KW-0812">Transmembrane</keyword>
<gene>
    <name evidence="2" type="primary">S2B_gp006c</name>
</gene>
<name>A0AAE7ML26_9CAUD</name>
<evidence type="ECO:0000313" key="3">
    <source>
        <dbReference type="Proteomes" id="UP000827856"/>
    </source>
</evidence>
<dbReference type="EMBL" id="MN857473">
    <property type="protein sequence ID" value="QOC54120.1"/>
    <property type="molecule type" value="Genomic_DNA"/>
</dbReference>
<accession>A0AAE7ML26</accession>
<evidence type="ECO:0000313" key="2">
    <source>
        <dbReference type="EMBL" id="QOC54120.1"/>
    </source>
</evidence>
<keyword evidence="1" id="KW-0472">Membrane</keyword>
<feature type="transmembrane region" description="Helical" evidence="1">
    <location>
        <begin position="60"/>
        <end position="82"/>
    </location>
</feature>
<organism evidence="2 3">
    <name type="scientific">Caulobacter phage S2B</name>
    <dbReference type="NCBI Taxonomy" id="2759120"/>
    <lineage>
        <taxon>Viruses</taxon>
        <taxon>Duplodnaviria</taxon>
        <taxon>Heunggongvirae</taxon>
        <taxon>Uroviricota</taxon>
        <taxon>Caudoviricetes</taxon>
        <taxon>Autographivirales</taxon>
        <taxon>Autographivirales incertae sedis</taxon>
        <taxon>Sumtervirus</taxon>
        <taxon>Sumtervirus S2B</taxon>
    </lineage>
</organism>
<proteinExistence type="predicted"/>
<protein>
    <submittedName>
        <fullName evidence="2">Uncharacterized protein</fullName>
    </submittedName>
</protein>
<sequence>MTDHDTSQSTDLLLGRIDGKLTALIEAFGLHRGETDRRFEKHEAVHEEHDGRLVKLERSAWLLAGLAAIAASGLSMVLTALLGKVFS</sequence>
<evidence type="ECO:0000256" key="1">
    <source>
        <dbReference type="SAM" id="Phobius"/>
    </source>
</evidence>
<dbReference type="Proteomes" id="UP000827856">
    <property type="component" value="Segment"/>
</dbReference>
<reference evidence="2" key="1">
    <citation type="submission" date="2019-12" db="EMBL/GenBank/DDBJ databases">
        <title>S2B, a lysogenic bacteriophage that infects Caulobacter crescentus.</title>
        <authorList>
            <person name="Ely B."/>
            <person name="Berrios L."/>
            <person name="Thomas Q."/>
        </authorList>
    </citation>
    <scope>NUCLEOTIDE SEQUENCE</scope>
</reference>
<keyword evidence="3" id="KW-1185">Reference proteome</keyword>
<keyword evidence="1" id="KW-1133">Transmembrane helix</keyword>